<reference evidence="15" key="1">
    <citation type="journal article" date="2013" name="Nature">
        <title>Pan genome of the phytoplankton Emiliania underpins its global distribution.</title>
        <authorList>
            <person name="Read B.A."/>
            <person name="Kegel J."/>
            <person name="Klute M.J."/>
            <person name="Kuo A."/>
            <person name="Lefebvre S.C."/>
            <person name="Maumus F."/>
            <person name="Mayer C."/>
            <person name="Miller J."/>
            <person name="Monier A."/>
            <person name="Salamov A."/>
            <person name="Young J."/>
            <person name="Aguilar M."/>
            <person name="Claverie J.M."/>
            <person name="Frickenhaus S."/>
            <person name="Gonzalez K."/>
            <person name="Herman E.K."/>
            <person name="Lin Y.C."/>
            <person name="Napier J."/>
            <person name="Ogata H."/>
            <person name="Sarno A.F."/>
            <person name="Shmutz J."/>
            <person name="Schroeder D."/>
            <person name="de Vargas C."/>
            <person name="Verret F."/>
            <person name="von Dassow P."/>
            <person name="Valentin K."/>
            <person name="Van de Peer Y."/>
            <person name="Wheeler G."/>
            <person name="Dacks J.B."/>
            <person name="Delwiche C.F."/>
            <person name="Dyhrman S.T."/>
            <person name="Glockner G."/>
            <person name="John U."/>
            <person name="Richards T."/>
            <person name="Worden A.Z."/>
            <person name="Zhang X."/>
            <person name="Grigoriev I.V."/>
            <person name="Allen A.E."/>
            <person name="Bidle K."/>
            <person name="Borodovsky M."/>
            <person name="Bowler C."/>
            <person name="Brownlee C."/>
            <person name="Cock J.M."/>
            <person name="Elias M."/>
            <person name="Gladyshev V.N."/>
            <person name="Groth M."/>
            <person name="Guda C."/>
            <person name="Hadaegh A."/>
            <person name="Iglesias-Rodriguez M.D."/>
            <person name="Jenkins J."/>
            <person name="Jones B.M."/>
            <person name="Lawson T."/>
            <person name="Leese F."/>
            <person name="Lindquist E."/>
            <person name="Lobanov A."/>
            <person name="Lomsadze A."/>
            <person name="Malik S.B."/>
            <person name="Marsh M.E."/>
            <person name="Mackinder L."/>
            <person name="Mock T."/>
            <person name="Mueller-Roeber B."/>
            <person name="Pagarete A."/>
            <person name="Parker M."/>
            <person name="Probert I."/>
            <person name="Quesneville H."/>
            <person name="Raines C."/>
            <person name="Rensing S.A."/>
            <person name="Riano-Pachon D.M."/>
            <person name="Richier S."/>
            <person name="Rokitta S."/>
            <person name="Shiraiwa Y."/>
            <person name="Soanes D.M."/>
            <person name="van der Giezen M."/>
            <person name="Wahlund T.M."/>
            <person name="Williams B."/>
            <person name="Wilson W."/>
            <person name="Wolfe G."/>
            <person name="Wurch L.L."/>
        </authorList>
    </citation>
    <scope>NUCLEOTIDE SEQUENCE</scope>
</reference>
<organism evidence="14 15">
    <name type="scientific">Emiliania huxleyi (strain CCMP1516)</name>
    <dbReference type="NCBI Taxonomy" id="280463"/>
    <lineage>
        <taxon>Eukaryota</taxon>
        <taxon>Haptista</taxon>
        <taxon>Haptophyta</taxon>
        <taxon>Prymnesiophyceae</taxon>
        <taxon>Isochrysidales</taxon>
        <taxon>Noelaerhabdaceae</taxon>
        <taxon>Emiliania</taxon>
    </lineage>
</organism>
<sequence>MLLSLPAVPSLIAAPLLPATRPLRAGPLASSHTVDEEQQQRSELHALLKSLEPYAEQPLEDATTLPPAAYTSTALFEREVETIFRPGWLCVGHVCQVREKGDYVTLDLLGELLLLVNDGTRLRVLSRVCTHRWAPVVGEGRGTCKAFTCPFHFWSFRLDGSCIKAPLMDDSTAFDAIEHPLHEYRSEVVDGFVYVNLDGAAPPLSSQLAGMSQRLVSWRPDEMESYIELTYDCPFNWKIVVETFMECYHHLGAHEATFEPNFPARLSWTEDARPAWTVGHAKPRPGREVSAFEAGLPRFPHLETEAERQAFALYNVFPSQLLHAMPDRVLWFRLQPLSAERTVVTTFCLVPPGTMQMEDFEATRDEQRELMDKINREDIAVNEMQQVGARSGAVRPGKLNSKLEKALWQLNAFVARAVCAH</sequence>
<comment type="catalytic activity">
    <reaction evidence="12">
        <text>choline + 2 reduced [2Fe-2S]-[ferredoxin] + O2 + 2 H(+) = betaine aldehyde hydrate + 2 oxidized [2Fe-2S]-[ferredoxin] + H2O</text>
        <dbReference type="Rhea" id="RHEA:17769"/>
        <dbReference type="Rhea" id="RHEA-COMP:10000"/>
        <dbReference type="Rhea" id="RHEA-COMP:10001"/>
        <dbReference type="ChEBI" id="CHEBI:15354"/>
        <dbReference type="ChEBI" id="CHEBI:15377"/>
        <dbReference type="ChEBI" id="CHEBI:15378"/>
        <dbReference type="ChEBI" id="CHEBI:15379"/>
        <dbReference type="ChEBI" id="CHEBI:15870"/>
        <dbReference type="ChEBI" id="CHEBI:33737"/>
        <dbReference type="ChEBI" id="CHEBI:33738"/>
        <dbReference type="EC" id="1.14.15.7"/>
    </reaction>
</comment>
<dbReference type="GO" id="GO:0019133">
    <property type="term" value="F:choline monooxygenase activity"/>
    <property type="evidence" value="ECO:0007669"/>
    <property type="project" value="UniProtKB-EC"/>
</dbReference>
<evidence type="ECO:0000256" key="11">
    <source>
        <dbReference type="ARBA" id="ARBA00023014"/>
    </source>
</evidence>
<dbReference type="AlphaFoldDB" id="A0A0D3I2V7"/>
<keyword evidence="15" id="KW-1185">Reference proteome</keyword>
<dbReference type="Pfam" id="PF00355">
    <property type="entry name" value="Rieske"/>
    <property type="match status" value="1"/>
</dbReference>
<evidence type="ECO:0000256" key="8">
    <source>
        <dbReference type="ARBA" id="ARBA00022723"/>
    </source>
</evidence>
<evidence type="ECO:0000256" key="9">
    <source>
        <dbReference type="ARBA" id="ARBA00023002"/>
    </source>
</evidence>
<comment type="cofactor">
    <cofactor evidence="1">
        <name>Fe cation</name>
        <dbReference type="ChEBI" id="CHEBI:24875"/>
    </cofactor>
</comment>
<dbReference type="RefSeq" id="XP_005758021.1">
    <property type="nucleotide sequence ID" value="XM_005757964.1"/>
</dbReference>
<dbReference type="CDD" id="cd03469">
    <property type="entry name" value="Rieske_RO_Alpha_N"/>
    <property type="match status" value="1"/>
</dbReference>
<dbReference type="Gene3D" id="3.90.380.10">
    <property type="entry name" value="Naphthalene 1,2-dioxygenase Alpha Subunit, Chain A, domain 1"/>
    <property type="match status" value="2"/>
</dbReference>
<dbReference type="InterPro" id="IPR017941">
    <property type="entry name" value="Rieske_2Fe-2S"/>
</dbReference>
<comment type="similarity">
    <text evidence="4">Belongs to the choline monooxygenase family.</text>
</comment>
<dbReference type="GO" id="GO:0051537">
    <property type="term" value="F:2 iron, 2 sulfur cluster binding"/>
    <property type="evidence" value="ECO:0007669"/>
    <property type="project" value="UniProtKB-KW"/>
</dbReference>
<dbReference type="eggNOG" id="ENOG502SR69">
    <property type="taxonomic scope" value="Eukaryota"/>
</dbReference>
<evidence type="ECO:0000259" key="13">
    <source>
        <dbReference type="PROSITE" id="PS51296"/>
    </source>
</evidence>
<protein>
    <recommendedName>
        <fullName evidence="6">Choline monooxygenase, chloroplastic</fullName>
        <ecNumber evidence="5">1.14.15.7</ecNumber>
    </recommendedName>
</protein>
<evidence type="ECO:0000256" key="6">
    <source>
        <dbReference type="ARBA" id="ARBA00014931"/>
    </source>
</evidence>
<comment type="function">
    <text evidence="2">Catalyzes the first step of the osmoprotectant glycine betaine synthesis.</text>
</comment>
<dbReference type="EnsemblProtists" id="EOD05592">
    <property type="protein sequence ID" value="EOD05592"/>
    <property type="gene ID" value="EMIHUDRAFT_107249"/>
</dbReference>
<dbReference type="EC" id="1.14.15.7" evidence="5"/>
<accession>A0A0D3I2V7</accession>
<dbReference type="SUPFAM" id="SSF50022">
    <property type="entry name" value="ISP domain"/>
    <property type="match status" value="1"/>
</dbReference>
<dbReference type="Gene3D" id="2.102.10.10">
    <property type="entry name" value="Rieske [2Fe-2S] iron-sulphur domain"/>
    <property type="match status" value="1"/>
</dbReference>
<dbReference type="GO" id="GO:0005506">
    <property type="term" value="F:iron ion binding"/>
    <property type="evidence" value="ECO:0007669"/>
    <property type="project" value="InterPro"/>
</dbReference>
<reference evidence="14" key="2">
    <citation type="submission" date="2024-10" db="UniProtKB">
        <authorList>
            <consortium name="EnsemblProtists"/>
        </authorList>
    </citation>
    <scope>IDENTIFICATION</scope>
</reference>
<dbReference type="Proteomes" id="UP000013827">
    <property type="component" value="Unassembled WGS sequence"/>
</dbReference>
<dbReference type="PANTHER" id="PTHR43756">
    <property type="entry name" value="CHOLINE MONOOXYGENASE, CHLOROPLASTIC"/>
    <property type="match status" value="1"/>
</dbReference>
<dbReference type="Pfam" id="PF00848">
    <property type="entry name" value="Ring_hydroxyl_A"/>
    <property type="match status" value="1"/>
</dbReference>
<evidence type="ECO:0000256" key="5">
    <source>
        <dbReference type="ARBA" id="ARBA00012763"/>
    </source>
</evidence>
<evidence type="ECO:0000256" key="12">
    <source>
        <dbReference type="ARBA" id="ARBA00049097"/>
    </source>
</evidence>
<feature type="domain" description="Rieske" evidence="13">
    <location>
        <begin position="88"/>
        <end position="195"/>
    </location>
</feature>
<dbReference type="GeneID" id="17251801"/>
<dbReference type="KEGG" id="ehx:EMIHUDRAFT_107249"/>
<dbReference type="HOGENOM" id="CLU_026244_3_2_1"/>
<dbReference type="PaxDb" id="2903-EOD05592"/>
<dbReference type="InterPro" id="IPR036922">
    <property type="entry name" value="Rieske_2Fe-2S_sf"/>
</dbReference>
<evidence type="ECO:0000256" key="2">
    <source>
        <dbReference type="ARBA" id="ARBA00002149"/>
    </source>
</evidence>
<dbReference type="PANTHER" id="PTHR43756:SF5">
    <property type="entry name" value="CHOLINE MONOOXYGENASE, CHLOROPLASTIC"/>
    <property type="match status" value="1"/>
</dbReference>
<evidence type="ECO:0000313" key="15">
    <source>
        <dbReference type="Proteomes" id="UP000013827"/>
    </source>
</evidence>
<evidence type="ECO:0000256" key="7">
    <source>
        <dbReference type="ARBA" id="ARBA00022714"/>
    </source>
</evidence>
<dbReference type="SUPFAM" id="SSF55961">
    <property type="entry name" value="Bet v1-like"/>
    <property type="match status" value="1"/>
</dbReference>
<comment type="pathway">
    <text evidence="3">Amine and polyamine biosynthesis; betaine biosynthesis via choline pathway; betaine aldehyde from choline (monooxygenase route): step 1/1.</text>
</comment>
<keyword evidence="11" id="KW-0411">Iron-sulfur</keyword>
<evidence type="ECO:0000256" key="3">
    <source>
        <dbReference type="ARBA" id="ARBA00004866"/>
    </source>
</evidence>
<evidence type="ECO:0000256" key="1">
    <source>
        <dbReference type="ARBA" id="ARBA00001962"/>
    </source>
</evidence>
<evidence type="ECO:0000256" key="10">
    <source>
        <dbReference type="ARBA" id="ARBA00023004"/>
    </source>
</evidence>
<dbReference type="PRINTS" id="PR00090">
    <property type="entry name" value="RNGDIOXGNASE"/>
</dbReference>
<keyword evidence="10" id="KW-0408">Iron</keyword>
<dbReference type="InterPro" id="IPR015879">
    <property type="entry name" value="Ring_hydroxy_dOase_asu_C_dom"/>
</dbReference>
<dbReference type="STRING" id="2903.R1B8N7"/>
<keyword evidence="9" id="KW-0560">Oxidoreductase</keyword>
<evidence type="ECO:0000256" key="4">
    <source>
        <dbReference type="ARBA" id="ARBA00010848"/>
    </source>
</evidence>
<dbReference type="InterPro" id="IPR001663">
    <property type="entry name" value="Rng_hydr_dOase-A"/>
</dbReference>
<name>A0A0D3I2V7_EMIH1</name>
<keyword evidence="8" id="KW-0479">Metal-binding</keyword>
<dbReference type="PROSITE" id="PS51296">
    <property type="entry name" value="RIESKE"/>
    <property type="match status" value="1"/>
</dbReference>
<dbReference type="UniPathway" id="UPA00529">
    <property type="reaction ID" value="UER00430"/>
</dbReference>
<evidence type="ECO:0000313" key="14">
    <source>
        <dbReference type="EnsemblProtists" id="EOD05592"/>
    </source>
</evidence>
<keyword evidence="7" id="KW-0001">2Fe-2S</keyword>
<proteinExistence type="inferred from homology"/>